<dbReference type="Proteomes" id="UP000612893">
    <property type="component" value="Unassembled WGS sequence"/>
</dbReference>
<proteinExistence type="predicted"/>
<evidence type="ECO:0000259" key="2">
    <source>
        <dbReference type="Pfam" id="PF00975"/>
    </source>
</evidence>
<feature type="region of interest" description="Disordered" evidence="1">
    <location>
        <begin position="20"/>
        <end position="39"/>
    </location>
</feature>
<comment type="caution">
    <text evidence="3">The sequence shown here is derived from an EMBL/GenBank/DDBJ whole genome shotgun (WGS) entry which is preliminary data.</text>
</comment>
<feature type="domain" description="Thioesterase" evidence="2">
    <location>
        <begin position="51"/>
        <end position="250"/>
    </location>
</feature>
<evidence type="ECO:0000313" key="3">
    <source>
        <dbReference type="EMBL" id="MBJ7600965.1"/>
    </source>
</evidence>
<keyword evidence="4" id="KW-1185">Reference proteome</keyword>
<protein>
    <recommendedName>
        <fullName evidence="2">Thioesterase domain-containing protein</fullName>
    </recommendedName>
</protein>
<dbReference type="Pfam" id="PF00975">
    <property type="entry name" value="Thioesterase"/>
    <property type="match status" value="1"/>
</dbReference>
<accession>A0A934N544</accession>
<dbReference type="InterPro" id="IPR029058">
    <property type="entry name" value="AB_hydrolase_fold"/>
</dbReference>
<name>A0A934N544_9BACT</name>
<gene>
    <name evidence="3" type="ORF">JF922_23210</name>
</gene>
<evidence type="ECO:0000256" key="1">
    <source>
        <dbReference type="SAM" id="MobiDB-lite"/>
    </source>
</evidence>
<dbReference type="AlphaFoldDB" id="A0A934N544"/>
<dbReference type="SUPFAM" id="SSF53474">
    <property type="entry name" value="alpha/beta-Hydrolases"/>
    <property type="match status" value="1"/>
</dbReference>
<dbReference type="EMBL" id="JAEKNR010000231">
    <property type="protein sequence ID" value="MBJ7600965.1"/>
    <property type="molecule type" value="Genomic_DNA"/>
</dbReference>
<reference evidence="3" key="1">
    <citation type="submission" date="2020-10" db="EMBL/GenBank/DDBJ databases">
        <title>Ca. Dormibacterota MAGs.</title>
        <authorList>
            <person name="Montgomery K."/>
        </authorList>
    </citation>
    <scope>NUCLEOTIDE SEQUENCE [LARGE SCALE GENOMIC DNA]</scope>
    <source>
        <strain evidence="3">SC8812_S17_10</strain>
    </source>
</reference>
<dbReference type="Gene3D" id="3.40.50.1820">
    <property type="entry name" value="alpha/beta hydrolase"/>
    <property type="match status" value="1"/>
</dbReference>
<organism evidence="3 4">
    <name type="scientific">Candidatus Nephthysia bennettiae</name>
    <dbReference type="NCBI Taxonomy" id="3127016"/>
    <lineage>
        <taxon>Bacteria</taxon>
        <taxon>Bacillati</taxon>
        <taxon>Candidatus Dormiibacterota</taxon>
        <taxon>Candidatus Dormibacteria</taxon>
        <taxon>Candidatus Dormibacterales</taxon>
        <taxon>Candidatus Dormibacteraceae</taxon>
        <taxon>Candidatus Nephthysia</taxon>
    </lineage>
</organism>
<dbReference type="InterPro" id="IPR001031">
    <property type="entry name" value="Thioesterase"/>
</dbReference>
<evidence type="ECO:0000313" key="4">
    <source>
        <dbReference type="Proteomes" id="UP000612893"/>
    </source>
</evidence>
<sequence length="258" mass="28625">MSDAKRALLERYLGSARAESASNGASRARRRPAAGAGAGVRSTVLRNRALQPDRHRLAPSFEVIAADHVRSILAIQPRGPFRLGGWCNGGLLAHEMARQLATEGEEADLLILMDPVWLVCPRRLRLLRTMIAGVGRLARHDASDQLDRFLQLRHVYRFHVTCTRTVATASTESRKTGALDARTVRAYTTAVGDQPTSPYPGKVTFFWTCTQPLRPGWREYEASGRSEIHILAGCHMTSLNTHLPELAERLRRVLESAN</sequence>